<organism evidence="1 2">
    <name type="scientific">Stereocaulon virgatum</name>
    <dbReference type="NCBI Taxonomy" id="373712"/>
    <lineage>
        <taxon>Eukaryota</taxon>
        <taxon>Fungi</taxon>
        <taxon>Dikarya</taxon>
        <taxon>Ascomycota</taxon>
        <taxon>Pezizomycotina</taxon>
        <taxon>Lecanoromycetes</taxon>
        <taxon>OSLEUM clade</taxon>
        <taxon>Lecanoromycetidae</taxon>
        <taxon>Lecanorales</taxon>
        <taxon>Lecanorineae</taxon>
        <taxon>Stereocaulaceae</taxon>
        <taxon>Stereocaulon</taxon>
    </lineage>
</organism>
<evidence type="ECO:0000313" key="1">
    <source>
        <dbReference type="EMBL" id="KAL2045596.1"/>
    </source>
</evidence>
<dbReference type="EMBL" id="JBEFKJ010000006">
    <property type="protein sequence ID" value="KAL2045596.1"/>
    <property type="molecule type" value="Genomic_DNA"/>
</dbReference>
<comment type="caution">
    <text evidence="1">The sequence shown here is derived from an EMBL/GenBank/DDBJ whole genome shotgun (WGS) entry which is preliminary data.</text>
</comment>
<proteinExistence type="predicted"/>
<name>A0ABR4AJB8_9LECA</name>
<accession>A0ABR4AJB8</accession>
<dbReference type="Proteomes" id="UP001590950">
    <property type="component" value="Unassembled WGS sequence"/>
</dbReference>
<gene>
    <name evidence="1" type="ORF">N7G274_002024</name>
</gene>
<protein>
    <submittedName>
        <fullName evidence="1">Uncharacterized protein</fullName>
    </submittedName>
</protein>
<evidence type="ECO:0000313" key="2">
    <source>
        <dbReference type="Proteomes" id="UP001590950"/>
    </source>
</evidence>
<keyword evidence="2" id="KW-1185">Reference proteome</keyword>
<sequence>MGMKAISMIFSARRPLDTRELGHTLAVQSGDFTLDKGAFRELEITLSVTAGLVDTVQTQNSREHPHPYIRFVHSTLQQYLESNHEHLIRNSERGLAGVCPA</sequence>
<reference evidence="1 2" key="1">
    <citation type="submission" date="2024-09" db="EMBL/GenBank/DDBJ databases">
        <title>Rethinking Asexuality: The Enigmatic Case of Functional Sexual Genes in Lepraria (Stereocaulaceae).</title>
        <authorList>
            <person name="Doellman M."/>
            <person name="Sun Y."/>
            <person name="Barcenas-Pena A."/>
            <person name="Lumbsch H.T."/>
            <person name="Grewe F."/>
        </authorList>
    </citation>
    <scope>NUCLEOTIDE SEQUENCE [LARGE SCALE GENOMIC DNA]</scope>
    <source>
        <strain evidence="1 2">Mercado 3170</strain>
    </source>
</reference>